<dbReference type="AlphaFoldDB" id="A0AAC9L6W2"/>
<comment type="similarity">
    <text evidence="1">Belongs to the UPF0337 (CsbD) family.</text>
</comment>
<keyword evidence="5" id="KW-1185">Reference proteome</keyword>
<dbReference type="Pfam" id="PF05532">
    <property type="entry name" value="CsbD"/>
    <property type="match status" value="1"/>
</dbReference>
<dbReference type="Gene3D" id="1.10.1470.10">
    <property type="entry name" value="YjbJ"/>
    <property type="match status" value="1"/>
</dbReference>
<name>A0AAC9L6W2_9PSEU</name>
<evidence type="ECO:0000259" key="3">
    <source>
        <dbReference type="Pfam" id="PF05532"/>
    </source>
</evidence>
<feature type="compositionally biased region" description="Basic and acidic residues" evidence="2">
    <location>
        <begin position="33"/>
        <end position="71"/>
    </location>
</feature>
<gene>
    <name evidence="4" type="ORF">UA74_00865</name>
</gene>
<reference evidence="5" key="1">
    <citation type="submission" date="2016-06" db="EMBL/GenBank/DDBJ databases">
        <title>Complete genome sequence of Actinoalloteichus fjordicus DSM 46855 (=ADI127-17), type strain of the new species Actinoalloteichus fjordicus.</title>
        <authorList>
            <person name="Ruckert C."/>
            <person name="Nouioui I."/>
            <person name="Willmese J."/>
            <person name="van Wezel G."/>
            <person name="Klenk H.-P."/>
            <person name="Kalinowski J."/>
            <person name="Zotchev S.B."/>
        </authorList>
    </citation>
    <scope>NUCLEOTIDE SEQUENCE [LARGE SCALE GENOMIC DNA]</scope>
    <source>
        <strain evidence="5">ADI127-7</strain>
    </source>
</reference>
<dbReference type="Proteomes" id="UP000185511">
    <property type="component" value="Chromosome"/>
</dbReference>
<feature type="region of interest" description="Disordered" evidence="2">
    <location>
        <begin position="1"/>
        <end position="71"/>
    </location>
</feature>
<dbReference type="SUPFAM" id="SSF69047">
    <property type="entry name" value="Hypothetical protein YjbJ"/>
    <property type="match status" value="1"/>
</dbReference>
<evidence type="ECO:0000313" key="5">
    <source>
        <dbReference type="Proteomes" id="UP000185511"/>
    </source>
</evidence>
<dbReference type="InterPro" id="IPR008462">
    <property type="entry name" value="CsbD"/>
</dbReference>
<proteinExistence type="inferred from homology"/>
<evidence type="ECO:0000313" key="4">
    <source>
        <dbReference type="EMBL" id="APU12267.1"/>
    </source>
</evidence>
<feature type="compositionally biased region" description="Basic and acidic residues" evidence="2">
    <location>
        <begin position="1"/>
        <end position="22"/>
    </location>
</feature>
<evidence type="ECO:0000256" key="1">
    <source>
        <dbReference type="ARBA" id="ARBA00009129"/>
    </source>
</evidence>
<evidence type="ECO:0000256" key="2">
    <source>
        <dbReference type="SAM" id="MobiDB-lite"/>
    </source>
</evidence>
<dbReference type="KEGG" id="acad:UA74_00865"/>
<accession>A0AAC9L6W2</accession>
<dbReference type="RefSeq" id="WP_075738020.1">
    <property type="nucleotide sequence ID" value="NZ_CP016076.1"/>
</dbReference>
<sequence length="71" mass="7544">MSVFDKAKHQAQEAAGKAKEALGRATNNEDLENSGKRDKLEGQAKKTGQEAKDKAAGVVDDVKGKFDGGNR</sequence>
<feature type="domain" description="CsbD-like" evidence="3">
    <location>
        <begin position="5"/>
        <end position="55"/>
    </location>
</feature>
<dbReference type="InterPro" id="IPR036629">
    <property type="entry name" value="YjbJ_sf"/>
</dbReference>
<dbReference type="EMBL" id="CP016076">
    <property type="protein sequence ID" value="APU12267.1"/>
    <property type="molecule type" value="Genomic_DNA"/>
</dbReference>
<organism evidence="4 5">
    <name type="scientific">Actinoalloteichus fjordicus</name>
    <dbReference type="NCBI Taxonomy" id="1612552"/>
    <lineage>
        <taxon>Bacteria</taxon>
        <taxon>Bacillati</taxon>
        <taxon>Actinomycetota</taxon>
        <taxon>Actinomycetes</taxon>
        <taxon>Pseudonocardiales</taxon>
        <taxon>Pseudonocardiaceae</taxon>
        <taxon>Actinoalloteichus</taxon>
    </lineage>
</organism>
<protein>
    <submittedName>
        <fullName evidence="4">CsbD-like protein</fullName>
    </submittedName>
</protein>